<reference evidence="3 4" key="1">
    <citation type="journal article" date="2016" name="Nat. Commun.">
        <title>Thousands of microbial genomes shed light on interconnected biogeochemical processes in an aquifer system.</title>
        <authorList>
            <person name="Anantharaman K."/>
            <person name="Brown C.T."/>
            <person name="Hug L.A."/>
            <person name="Sharon I."/>
            <person name="Castelle C.J."/>
            <person name="Probst A.J."/>
            <person name="Thomas B.C."/>
            <person name="Singh A."/>
            <person name="Wilkins M.J."/>
            <person name="Karaoz U."/>
            <person name="Brodie E.L."/>
            <person name="Williams K.H."/>
            <person name="Hubbard S.S."/>
            <person name="Banfield J.F."/>
        </authorList>
    </citation>
    <scope>NUCLEOTIDE SEQUENCE [LARGE SCALE GENOMIC DNA]</scope>
</reference>
<dbReference type="NCBIfam" id="TIGR01076">
    <property type="entry name" value="sortase_fam"/>
    <property type="match status" value="1"/>
</dbReference>
<accession>A0A1F8FKX1</accession>
<dbReference type="Gene3D" id="2.40.260.10">
    <property type="entry name" value="Sortase"/>
    <property type="match status" value="1"/>
</dbReference>
<comment type="caution">
    <text evidence="3">The sequence shown here is derived from an EMBL/GenBank/DDBJ whole genome shotgun (WGS) entry which is preliminary data.</text>
</comment>
<dbReference type="InterPro" id="IPR005754">
    <property type="entry name" value="Sortase"/>
</dbReference>
<keyword evidence="2" id="KW-0812">Transmembrane</keyword>
<dbReference type="InterPro" id="IPR023365">
    <property type="entry name" value="Sortase_dom-sf"/>
</dbReference>
<evidence type="ECO:0000256" key="1">
    <source>
        <dbReference type="ARBA" id="ARBA00022801"/>
    </source>
</evidence>
<dbReference type="Proteomes" id="UP000176581">
    <property type="component" value="Unassembled WGS sequence"/>
</dbReference>
<dbReference type="CDD" id="cd05830">
    <property type="entry name" value="Sortase_E"/>
    <property type="match status" value="1"/>
</dbReference>
<evidence type="ECO:0000256" key="2">
    <source>
        <dbReference type="SAM" id="Phobius"/>
    </source>
</evidence>
<dbReference type="GO" id="GO:0016787">
    <property type="term" value="F:hydrolase activity"/>
    <property type="evidence" value="ECO:0007669"/>
    <property type="project" value="UniProtKB-KW"/>
</dbReference>
<dbReference type="InterPro" id="IPR042003">
    <property type="entry name" value="Sortase_E"/>
</dbReference>
<keyword evidence="2" id="KW-0472">Membrane</keyword>
<evidence type="ECO:0000313" key="3">
    <source>
        <dbReference type="EMBL" id="OGN13713.1"/>
    </source>
</evidence>
<organism evidence="3 4">
    <name type="scientific">Candidatus Yanofskybacteria bacterium RIFCSPHIGHO2_02_FULL_43_22</name>
    <dbReference type="NCBI Taxonomy" id="1802681"/>
    <lineage>
        <taxon>Bacteria</taxon>
        <taxon>Candidatus Yanofskyibacteriota</taxon>
    </lineage>
</organism>
<dbReference type="AlphaFoldDB" id="A0A1F8FKX1"/>
<evidence type="ECO:0000313" key="4">
    <source>
        <dbReference type="Proteomes" id="UP000176581"/>
    </source>
</evidence>
<keyword evidence="1" id="KW-0378">Hydrolase</keyword>
<gene>
    <name evidence="3" type="ORF">A3J47_02445</name>
</gene>
<dbReference type="Pfam" id="PF04203">
    <property type="entry name" value="Sortase"/>
    <property type="match status" value="1"/>
</dbReference>
<protein>
    <recommendedName>
        <fullName evidence="5">Sortase</fullName>
    </recommendedName>
</protein>
<dbReference type="EMBL" id="MGJV01000037">
    <property type="protein sequence ID" value="OGN13713.1"/>
    <property type="molecule type" value="Genomic_DNA"/>
</dbReference>
<keyword evidence="2" id="KW-1133">Transmembrane helix</keyword>
<sequence>MESQLSSNVKKENKSITRHVLVSLVSLLVVLLILANYGNIIDLAAGLSYAFFPSKIISENERLTAELLALYGSSPIEYYDNNGSSSAAVVISSAISAQSNRSSGQPPASEKNPSGDYVYIPSINVAAPIVAGTVTDAETILAQLKYGVLMYPGSGAPGSNDSTVIIGHSSSNIPWQKYGRVFSKLPELSKGDMIIVNYQGQKYSYNITRTMTGSVDKLAALNIQDDLVLGTCWPIGTDEQRIIITATLATPT</sequence>
<proteinExistence type="predicted"/>
<evidence type="ECO:0008006" key="5">
    <source>
        <dbReference type="Google" id="ProtNLM"/>
    </source>
</evidence>
<feature type="transmembrane region" description="Helical" evidence="2">
    <location>
        <begin position="20"/>
        <end position="38"/>
    </location>
</feature>
<name>A0A1F8FKX1_9BACT</name>
<dbReference type="SUPFAM" id="SSF63817">
    <property type="entry name" value="Sortase"/>
    <property type="match status" value="1"/>
</dbReference>